<dbReference type="FunCoup" id="A0A1S3GEX7">
    <property type="interactions" value="409"/>
</dbReference>
<dbReference type="InterPro" id="IPR050671">
    <property type="entry name" value="CD300_family_receptors"/>
</dbReference>
<name>A0A1S3GEX7_DIPOR</name>
<keyword evidence="4" id="KW-0391">Immunity</keyword>
<keyword evidence="9" id="KW-1133">Transmembrane helix</keyword>
<dbReference type="GO" id="GO:0002376">
    <property type="term" value="P:immune system process"/>
    <property type="evidence" value="ECO:0007669"/>
    <property type="project" value="UniProtKB-KW"/>
</dbReference>
<evidence type="ECO:0000256" key="2">
    <source>
        <dbReference type="ARBA" id="ARBA00022692"/>
    </source>
</evidence>
<keyword evidence="3 10" id="KW-0732">Signal</keyword>
<feature type="region of interest" description="Disordered" evidence="8">
    <location>
        <begin position="150"/>
        <end position="169"/>
    </location>
</feature>
<keyword evidence="12" id="KW-1185">Reference proteome</keyword>
<dbReference type="CTD" id="146894"/>
<keyword evidence="2 9" id="KW-0812">Transmembrane</keyword>
<keyword evidence="6" id="KW-1015">Disulfide bond</keyword>
<evidence type="ECO:0000313" key="12">
    <source>
        <dbReference type="Proteomes" id="UP000081671"/>
    </source>
</evidence>
<dbReference type="InterPro" id="IPR013106">
    <property type="entry name" value="Ig_V-set"/>
</dbReference>
<evidence type="ECO:0000256" key="5">
    <source>
        <dbReference type="ARBA" id="ARBA00023136"/>
    </source>
</evidence>
<evidence type="ECO:0000313" key="13">
    <source>
        <dbReference type="RefSeq" id="XP_012887413.1"/>
    </source>
</evidence>
<sequence>MQGLVLLWACLVLPVSGNGAMKGPKEISGFEGDTLAVRCTYSQEWIKHGKYWCKQGGLLISRCSNTIYTRGDQEVTQDRLSIRDSPQELAFTVTVKHLTLEDTGKYWCGVNILGPDKIFEVTLIVFPGNRDSASTTGHCCPPPTPSFQPLTAVPSLQRPQPKSKGSSHPAILVDSTTAEDTNPVPSSSRSKHSVTIPMVRKLAPVLVILSLLLATGLIAFGSCIFQWRKKAQLAMETQKNEQKDEKVYLPGSALGNGWVPEDAMISLAGPIRPDDKPEPSASPCKEIQSLRQTTEEEEAPSEDPKGNMILAPPLQMSQEELDFSEFIPV</sequence>
<evidence type="ECO:0000259" key="11">
    <source>
        <dbReference type="PROSITE" id="PS50835"/>
    </source>
</evidence>
<feature type="signal peptide" evidence="10">
    <location>
        <begin position="1"/>
        <end position="17"/>
    </location>
</feature>
<feature type="chain" id="PRO_5010204402" evidence="10">
    <location>
        <begin position="18"/>
        <end position="329"/>
    </location>
</feature>
<evidence type="ECO:0000256" key="10">
    <source>
        <dbReference type="SAM" id="SignalP"/>
    </source>
</evidence>
<dbReference type="GO" id="GO:0004888">
    <property type="term" value="F:transmembrane signaling receptor activity"/>
    <property type="evidence" value="ECO:0007669"/>
    <property type="project" value="TreeGrafter"/>
</dbReference>
<evidence type="ECO:0000256" key="6">
    <source>
        <dbReference type="ARBA" id="ARBA00023157"/>
    </source>
</evidence>
<dbReference type="CDD" id="cd05716">
    <property type="entry name" value="IgV_pIgR_like"/>
    <property type="match status" value="1"/>
</dbReference>
<dbReference type="InterPro" id="IPR036179">
    <property type="entry name" value="Ig-like_dom_sf"/>
</dbReference>
<dbReference type="KEGG" id="dord:105997524"/>
<protein>
    <submittedName>
        <fullName evidence="13">CMRF35-like molecule 9 isoform X1</fullName>
    </submittedName>
</protein>
<dbReference type="RefSeq" id="XP_012887413.1">
    <property type="nucleotide sequence ID" value="XM_013031959.1"/>
</dbReference>
<reference evidence="13" key="1">
    <citation type="submission" date="2025-08" db="UniProtKB">
        <authorList>
            <consortium name="RefSeq"/>
        </authorList>
    </citation>
    <scope>IDENTIFICATION</scope>
    <source>
        <tissue evidence="13">Kidney</tissue>
    </source>
</reference>
<dbReference type="GO" id="GO:0005886">
    <property type="term" value="C:plasma membrane"/>
    <property type="evidence" value="ECO:0007669"/>
    <property type="project" value="UniProtKB-SubCell"/>
</dbReference>
<dbReference type="PROSITE" id="PS50835">
    <property type="entry name" value="IG_LIKE"/>
    <property type="match status" value="1"/>
</dbReference>
<dbReference type="PANTHER" id="PTHR11860">
    <property type="entry name" value="POLYMERIC-IMMUNOGLOBULIN RECEPTOR"/>
    <property type="match status" value="1"/>
</dbReference>
<dbReference type="STRING" id="10020.ENSDORP00000022585"/>
<feature type="compositionally biased region" description="Polar residues" evidence="8">
    <location>
        <begin position="157"/>
        <end position="166"/>
    </location>
</feature>
<dbReference type="SMART" id="SM00409">
    <property type="entry name" value="IG"/>
    <property type="match status" value="1"/>
</dbReference>
<dbReference type="Pfam" id="PF07686">
    <property type="entry name" value="V-set"/>
    <property type="match status" value="1"/>
</dbReference>
<proteinExistence type="predicted"/>
<dbReference type="InterPro" id="IPR003599">
    <property type="entry name" value="Ig_sub"/>
</dbReference>
<feature type="domain" description="Ig-like" evidence="11">
    <location>
        <begin position="14"/>
        <end position="122"/>
    </location>
</feature>
<evidence type="ECO:0000256" key="8">
    <source>
        <dbReference type="SAM" id="MobiDB-lite"/>
    </source>
</evidence>
<dbReference type="AlphaFoldDB" id="A0A1S3GEX7"/>
<evidence type="ECO:0000256" key="4">
    <source>
        <dbReference type="ARBA" id="ARBA00022859"/>
    </source>
</evidence>
<dbReference type="GeneID" id="105997524"/>
<dbReference type="Proteomes" id="UP000081671">
    <property type="component" value="Unplaced"/>
</dbReference>
<gene>
    <name evidence="13" type="primary">Cd300lg</name>
</gene>
<organism evidence="12 13">
    <name type="scientific">Dipodomys ordii</name>
    <name type="common">Ord's kangaroo rat</name>
    <dbReference type="NCBI Taxonomy" id="10020"/>
    <lineage>
        <taxon>Eukaryota</taxon>
        <taxon>Metazoa</taxon>
        <taxon>Chordata</taxon>
        <taxon>Craniata</taxon>
        <taxon>Vertebrata</taxon>
        <taxon>Euteleostomi</taxon>
        <taxon>Mammalia</taxon>
        <taxon>Eutheria</taxon>
        <taxon>Euarchontoglires</taxon>
        <taxon>Glires</taxon>
        <taxon>Rodentia</taxon>
        <taxon>Castorimorpha</taxon>
        <taxon>Heteromyidae</taxon>
        <taxon>Dipodomyinae</taxon>
        <taxon>Dipodomys</taxon>
    </lineage>
</organism>
<dbReference type="InParanoid" id="A0A1S3GEX7"/>
<evidence type="ECO:0000256" key="3">
    <source>
        <dbReference type="ARBA" id="ARBA00022729"/>
    </source>
</evidence>
<feature type="region of interest" description="Disordered" evidence="8">
    <location>
        <begin position="268"/>
        <end position="314"/>
    </location>
</feature>
<dbReference type="PANTHER" id="PTHR11860:SF62">
    <property type="entry name" value="CMRF35-LIKE MOLECULE 9"/>
    <property type="match status" value="1"/>
</dbReference>
<dbReference type="InterPro" id="IPR007110">
    <property type="entry name" value="Ig-like_dom"/>
</dbReference>
<accession>A0A1S3GEX7</accession>
<feature type="transmembrane region" description="Helical" evidence="9">
    <location>
        <begin position="202"/>
        <end position="225"/>
    </location>
</feature>
<dbReference type="Gene3D" id="2.60.40.10">
    <property type="entry name" value="Immunoglobulins"/>
    <property type="match status" value="1"/>
</dbReference>
<evidence type="ECO:0000256" key="9">
    <source>
        <dbReference type="SAM" id="Phobius"/>
    </source>
</evidence>
<dbReference type="InterPro" id="IPR013783">
    <property type="entry name" value="Ig-like_fold"/>
</dbReference>
<comment type="subcellular location">
    <subcellularLocation>
        <location evidence="1">Cell membrane</location>
        <topology evidence="1">Single-pass type I membrane protein</topology>
    </subcellularLocation>
</comment>
<keyword evidence="5 9" id="KW-0472">Membrane</keyword>
<keyword evidence="7" id="KW-0675">Receptor</keyword>
<evidence type="ECO:0000256" key="1">
    <source>
        <dbReference type="ARBA" id="ARBA00004251"/>
    </source>
</evidence>
<dbReference type="OrthoDB" id="8920197at2759"/>
<dbReference type="FunFam" id="2.60.40.10:FF:000370">
    <property type="entry name" value="CMRF35-like molecule 1"/>
    <property type="match status" value="1"/>
</dbReference>
<evidence type="ECO:0000256" key="7">
    <source>
        <dbReference type="ARBA" id="ARBA00023170"/>
    </source>
</evidence>
<dbReference type="SUPFAM" id="SSF48726">
    <property type="entry name" value="Immunoglobulin"/>
    <property type="match status" value="1"/>
</dbReference>